<dbReference type="AlphaFoldDB" id="A0A392VIG9"/>
<comment type="caution">
    <text evidence="1">The sequence shown here is derived from an EMBL/GenBank/DDBJ whole genome shotgun (WGS) entry which is preliminary data.</text>
</comment>
<dbReference type="Proteomes" id="UP000265520">
    <property type="component" value="Unassembled WGS sequence"/>
</dbReference>
<feature type="non-terminal residue" evidence="1">
    <location>
        <position position="40"/>
    </location>
</feature>
<evidence type="ECO:0000313" key="1">
    <source>
        <dbReference type="EMBL" id="MCI86761.1"/>
    </source>
</evidence>
<accession>A0A392VIG9</accession>
<evidence type="ECO:0000313" key="2">
    <source>
        <dbReference type="Proteomes" id="UP000265520"/>
    </source>
</evidence>
<protein>
    <submittedName>
        <fullName evidence="1">Uncharacterized protein</fullName>
    </submittedName>
</protein>
<dbReference type="EMBL" id="LXQA011149042">
    <property type="protein sequence ID" value="MCI86761.1"/>
    <property type="molecule type" value="Genomic_DNA"/>
</dbReference>
<keyword evidence="2" id="KW-1185">Reference proteome</keyword>
<proteinExistence type="predicted"/>
<reference evidence="1 2" key="1">
    <citation type="journal article" date="2018" name="Front. Plant Sci.">
        <title>Red Clover (Trifolium pratense) and Zigzag Clover (T. medium) - A Picture of Genomic Similarities and Differences.</title>
        <authorList>
            <person name="Dluhosova J."/>
            <person name="Istvanek J."/>
            <person name="Nedelnik J."/>
            <person name="Repkova J."/>
        </authorList>
    </citation>
    <scope>NUCLEOTIDE SEQUENCE [LARGE SCALE GENOMIC DNA]</scope>
    <source>
        <strain evidence="2">cv. 10/8</strain>
        <tissue evidence="1">Leaf</tissue>
    </source>
</reference>
<organism evidence="1 2">
    <name type="scientific">Trifolium medium</name>
    <dbReference type="NCBI Taxonomy" id="97028"/>
    <lineage>
        <taxon>Eukaryota</taxon>
        <taxon>Viridiplantae</taxon>
        <taxon>Streptophyta</taxon>
        <taxon>Embryophyta</taxon>
        <taxon>Tracheophyta</taxon>
        <taxon>Spermatophyta</taxon>
        <taxon>Magnoliopsida</taxon>
        <taxon>eudicotyledons</taxon>
        <taxon>Gunneridae</taxon>
        <taxon>Pentapetalae</taxon>
        <taxon>rosids</taxon>
        <taxon>fabids</taxon>
        <taxon>Fabales</taxon>
        <taxon>Fabaceae</taxon>
        <taxon>Papilionoideae</taxon>
        <taxon>50 kb inversion clade</taxon>
        <taxon>NPAAA clade</taxon>
        <taxon>Hologalegina</taxon>
        <taxon>IRL clade</taxon>
        <taxon>Trifolieae</taxon>
        <taxon>Trifolium</taxon>
    </lineage>
</organism>
<sequence length="40" mass="4361">MARCVSHQDFITRRVRIAARCADSCGTSRSFIVHPARGAG</sequence>
<name>A0A392VIG9_9FABA</name>